<sequence length="197" mass="22574">MTQIIFIRHGMTDWNYQRRAQGQSDIPLNEEGRNQARQLASRLKEDMWDLIFSSDLSRASETASIVAESIGLVVQTDRRLREMHKGVTEGTTLEERISKWGEQWESLSLGIEKDESIIQRGSSFVSELLRNYSDKRILVVSHGALIGLTIKYFIPDINIDIHFGNTSITKLNFINDEWECNLINCTSHIEDYANGIL</sequence>
<dbReference type="GO" id="GO:0045820">
    <property type="term" value="P:negative regulation of glycolytic process"/>
    <property type="evidence" value="ECO:0007669"/>
    <property type="project" value="TreeGrafter"/>
</dbReference>
<protein>
    <submittedName>
        <fullName evidence="4">Putative phosphoglycerate mutase</fullName>
        <ecNumber evidence="4">5.4.2.12</ecNumber>
    </submittedName>
</protein>
<accession>A0A7W5CCR8</accession>
<dbReference type="EC" id="5.4.2.12" evidence="4"/>
<dbReference type="Gene3D" id="3.40.50.1240">
    <property type="entry name" value="Phosphoglycerate mutase-like"/>
    <property type="match status" value="1"/>
</dbReference>
<dbReference type="InterPro" id="IPR051695">
    <property type="entry name" value="Phosphoglycerate_Mutase"/>
</dbReference>
<keyword evidence="4" id="KW-0413">Isomerase</keyword>
<evidence type="ECO:0000256" key="2">
    <source>
        <dbReference type="PIRSR" id="PIRSR613078-1"/>
    </source>
</evidence>
<dbReference type="SMART" id="SM00855">
    <property type="entry name" value="PGAM"/>
    <property type="match status" value="1"/>
</dbReference>
<dbReference type="GO" id="GO:0005829">
    <property type="term" value="C:cytosol"/>
    <property type="evidence" value="ECO:0007669"/>
    <property type="project" value="TreeGrafter"/>
</dbReference>
<dbReference type="InterPro" id="IPR029033">
    <property type="entry name" value="His_PPase_superfam"/>
</dbReference>
<proteinExistence type="predicted"/>
<dbReference type="InterPro" id="IPR013078">
    <property type="entry name" value="His_Pase_superF_clade-1"/>
</dbReference>
<evidence type="ECO:0000256" key="1">
    <source>
        <dbReference type="ARBA" id="ARBA00022801"/>
    </source>
</evidence>
<keyword evidence="5" id="KW-1185">Reference proteome</keyword>
<reference evidence="4 5" key="1">
    <citation type="submission" date="2020-08" db="EMBL/GenBank/DDBJ databases">
        <title>Genomic Encyclopedia of Type Strains, Phase III (KMG-III): the genomes of soil and plant-associated and newly described type strains.</title>
        <authorList>
            <person name="Whitman W."/>
        </authorList>
    </citation>
    <scope>NUCLEOTIDE SEQUENCE [LARGE SCALE GENOMIC DNA]</scope>
    <source>
        <strain evidence="4 5">CECT 8234</strain>
    </source>
</reference>
<feature type="binding site" evidence="3">
    <location>
        <position position="58"/>
    </location>
    <ligand>
        <name>substrate</name>
    </ligand>
</feature>
<dbReference type="SUPFAM" id="SSF53254">
    <property type="entry name" value="Phosphoglycerate mutase-like"/>
    <property type="match status" value="1"/>
</dbReference>
<evidence type="ECO:0000313" key="5">
    <source>
        <dbReference type="Proteomes" id="UP000518605"/>
    </source>
</evidence>
<name>A0A7W5CCR8_9BACL</name>
<gene>
    <name evidence="4" type="ORF">FHS16_005451</name>
</gene>
<dbReference type="CDD" id="cd07067">
    <property type="entry name" value="HP_PGM_like"/>
    <property type="match status" value="1"/>
</dbReference>
<feature type="binding site" evidence="3">
    <location>
        <begin position="8"/>
        <end position="15"/>
    </location>
    <ligand>
        <name>substrate</name>
    </ligand>
</feature>
<feature type="active site" description="Proton donor/acceptor" evidence="2">
    <location>
        <position position="82"/>
    </location>
</feature>
<dbReference type="GO" id="GO:0004619">
    <property type="term" value="F:phosphoglycerate mutase activity"/>
    <property type="evidence" value="ECO:0007669"/>
    <property type="project" value="UniProtKB-EC"/>
</dbReference>
<dbReference type="AlphaFoldDB" id="A0A7W5CCR8"/>
<dbReference type="GO" id="GO:0043456">
    <property type="term" value="P:regulation of pentose-phosphate shunt"/>
    <property type="evidence" value="ECO:0007669"/>
    <property type="project" value="TreeGrafter"/>
</dbReference>
<organism evidence="4 5">
    <name type="scientific">Paenibacillus endophyticus</name>
    <dbReference type="NCBI Taxonomy" id="1294268"/>
    <lineage>
        <taxon>Bacteria</taxon>
        <taxon>Bacillati</taxon>
        <taxon>Bacillota</taxon>
        <taxon>Bacilli</taxon>
        <taxon>Bacillales</taxon>
        <taxon>Paenibacillaceae</taxon>
        <taxon>Paenibacillus</taxon>
    </lineage>
</organism>
<dbReference type="Pfam" id="PF00300">
    <property type="entry name" value="His_Phos_1"/>
    <property type="match status" value="1"/>
</dbReference>
<dbReference type="PANTHER" id="PTHR46517:SF1">
    <property type="entry name" value="FRUCTOSE-2,6-BISPHOSPHATASE TIGAR"/>
    <property type="match status" value="1"/>
</dbReference>
<dbReference type="PANTHER" id="PTHR46517">
    <property type="entry name" value="FRUCTOSE-2,6-BISPHOSPHATASE TIGAR"/>
    <property type="match status" value="1"/>
</dbReference>
<dbReference type="RefSeq" id="WP_183569930.1">
    <property type="nucleotide sequence ID" value="NZ_CBCSLB010000021.1"/>
</dbReference>
<dbReference type="Proteomes" id="UP000518605">
    <property type="component" value="Unassembled WGS sequence"/>
</dbReference>
<dbReference type="GO" id="GO:0004331">
    <property type="term" value="F:fructose-2,6-bisphosphate 2-phosphatase activity"/>
    <property type="evidence" value="ECO:0007669"/>
    <property type="project" value="TreeGrafter"/>
</dbReference>
<keyword evidence="1" id="KW-0378">Hydrolase</keyword>
<dbReference type="EMBL" id="JACHXW010000023">
    <property type="protein sequence ID" value="MBB3155343.1"/>
    <property type="molecule type" value="Genomic_DNA"/>
</dbReference>
<feature type="active site" description="Tele-phosphohistidine intermediate" evidence="2">
    <location>
        <position position="9"/>
    </location>
</feature>
<evidence type="ECO:0000313" key="4">
    <source>
        <dbReference type="EMBL" id="MBB3155343.1"/>
    </source>
</evidence>
<comment type="caution">
    <text evidence="4">The sequence shown here is derived from an EMBL/GenBank/DDBJ whole genome shotgun (WGS) entry which is preliminary data.</text>
</comment>
<evidence type="ECO:0000256" key="3">
    <source>
        <dbReference type="PIRSR" id="PIRSR613078-2"/>
    </source>
</evidence>